<reference evidence="1 2" key="1">
    <citation type="submission" date="2017-08" db="EMBL/GenBank/DDBJ databases">
        <title>Complete genome of Colwellia sp. NB097-1, a psychrophile bacterium ioslated from Bering Sea.</title>
        <authorList>
            <person name="Chen X."/>
        </authorList>
    </citation>
    <scope>NUCLEOTIDE SEQUENCE [LARGE SCALE GENOMIC DNA]</scope>
    <source>
        <strain evidence="1 2">NB097-1</strain>
    </source>
</reference>
<proteinExistence type="predicted"/>
<sequence length="116" mass="13445">MKDQSPQDSLSRYVQIDKWIFEVKSVRAIRVDDFGKPYSAVANLAVSGNSVYIDGLLTREDDDFTREDYQTFIKVSQQLGLDTINFDRFKQKQRVSNIIKVQPLHSHKPELKLVKV</sequence>
<protein>
    <submittedName>
        <fullName evidence="1">Uncharacterized protein</fullName>
    </submittedName>
</protein>
<dbReference type="OrthoDB" id="6385903at2"/>
<evidence type="ECO:0000313" key="1">
    <source>
        <dbReference type="EMBL" id="ASP46451.1"/>
    </source>
</evidence>
<name>A0A222G3U8_9GAMM</name>
<evidence type="ECO:0000313" key="2">
    <source>
        <dbReference type="Proteomes" id="UP000202259"/>
    </source>
</evidence>
<dbReference type="AlphaFoldDB" id="A0A222G3U8"/>
<dbReference type="KEGG" id="cber:B5D82_00875"/>
<dbReference type="Proteomes" id="UP000202259">
    <property type="component" value="Chromosome"/>
</dbReference>
<organism evidence="1 2">
    <name type="scientific">Cognaticolwellia beringensis</name>
    <dbReference type="NCBI Taxonomy" id="1967665"/>
    <lineage>
        <taxon>Bacteria</taxon>
        <taxon>Pseudomonadati</taxon>
        <taxon>Pseudomonadota</taxon>
        <taxon>Gammaproteobacteria</taxon>
        <taxon>Alteromonadales</taxon>
        <taxon>Colwelliaceae</taxon>
        <taxon>Cognaticolwellia</taxon>
    </lineage>
</organism>
<keyword evidence="2" id="KW-1185">Reference proteome</keyword>
<gene>
    <name evidence="1" type="ORF">B5D82_00875</name>
</gene>
<dbReference type="EMBL" id="CP020465">
    <property type="protein sequence ID" value="ASP46451.1"/>
    <property type="molecule type" value="Genomic_DNA"/>
</dbReference>
<dbReference type="RefSeq" id="WP_081148469.1">
    <property type="nucleotide sequence ID" value="NZ_CP020465.1"/>
</dbReference>
<accession>A0A222G3U8</accession>